<reference evidence="2" key="1">
    <citation type="submission" date="2018-10" db="EMBL/GenBank/DDBJ databases">
        <title>Hidden diversity of soil giant viruses.</title>
        <authorList>
            <person name="Schulz F."/>
            <person name="Alteio L."/>
            <person name="Goudeau D."/>
            <person name="Ryan E.M."/>
            <person name="Malmstrom R.R."/>
            <person name="Blanchard J."/>
            <person name="Woyke T."/>
        </authorList>
    </citation>
    <scope>NUCLEOTIDE SEQUENCE</scope>
    <source>
        <strain evidence="2">HYV1</strain>
    </source>
</reference>
<feature type="transmembrane region" description="Helical" evidence="1">
    <location>
        <begin position="57"/>
        <end position="78"/>
    </location>
</feature>
<organism evidence="2">
    <name type="scientific">Hyperionvirus sp</name>
    <dbReference type="NCBI Taxonomy" id="2487770"/>
    <lineage>
        <taxon>Viruses</taxon>
        <taxon>Varidnaviria</taxon>
        <taxon>Bamfordvirae</taxon>
        <taxon>Nucleocytoviricota</taxon>
        <taxon>Megaviricetes</taxon>
        <taxon>Imitervirales</taxon>
        <taxon>Mimiviridae</taxon>
        <taxon>Klosneuvirinae</taxon>
    </lineage>
</organism>
<accession>A0A3G5AB81</accession>
<dbReference type="EMBL" id="MK072389">
    <property type="protein sequence ID" value="AYV83511.1"/>
    <property type="molecule type" value="Genomic_DNA"/>
</dbReference>
<evidence type="ECO:0000256" key="1">
    <source>
        <dbReference type="SAM" id="Phobius"/>
    </source>
</evidence>
<proteinExistence type="predicted"/>
<protein>
    <submittedName>
        <fullName evidence="2">Uncharacterized protein</fullName>
    </submittedName>
</protein>
<sequence length="172" mass="19199">MSDRVCCFFAKCFLVGVICLAGFSICYSSYNLVKYGSEYNDAMATEPKCSKFKATNIVMTTADAADLLCLVWFAFWAYEIIDKQAIIISGVLLIIFQLIEFGFSLGILTDFNYLDSMICMPDNSGIQAYFEIHYILAIVKTLIGSFVYLMLIIGCILSIPSPVPRENSPVHL</sequence>
<feature type="transmembrane region" description="Helical" evidence="1">
    <location>
        <begin position="132"/>
        <end position="159"/>
    </location>
</feature>
<keyword evidence="1" id="KW-0812">Transmembrane</keyword>
<evidence type="ECO:0000313" key="2">
    <source>
        <dbReference type="EMBL" id="AYV83511.1"/>
    </source>
</evidence>
<keyword evidence="1" id="KW-1133">Transmembrane helix</keyword>
<name>A0A3G5AB81_9VIRU</name>
<feature type="transmembrane region" description="Helical" evidence="1">
    <location>
        <begin position="12"/>
        <end position="30"/>
    </location>
</feature>
<keyword evidence="1" id="KW-0472">Membrane</keyword>
<feature type="transmembrane region" description="Helical" evidence="1">
    <location>
        <begin position="85"/>
        <end position="108"/>
    </location>
</feature>
<gene>
    <name evidence="2" type="ORF">Hyperionvirus7_82</name>
</gene>